<keyword evidence="2" id="KW-0677">Repeat</keyword>
<sequence>MSNTNSASSSSSSSSVDINYNNNYYYSLANNFKTVWPTPLIVPPPWVLLRIFREQSCYLKQISRSDALQGKIDTDRQIFPHFNDVKNSDNHFNELYKTSSITGRKTNILTSSHFLQNALPYYSTNVTDTTQSIVNFTNRNDTEKFSKEMINSANKSDRERGYTCPQCSKCFTSNSGLKQHMHIHASYKPFTCQVCHKAYTQFSNLCRHKRLHKRCRQKPDCLSCGHEFANTYSLLKHQVLTSCGGVALTKSNKMSRNNNTHERNNNSVKELCNSNCNTSHLKSTSYNMKRLTGLKCNKNTRGQKTNKLMTSAKIFCHDDKSSFKASQKIQNNITCFQDGRGVQQVDQYTNNCNHYLTSFMSRLSETHSTNSSVIQYGLQSRIYNLNQNDSNTQNAAYKDGRQTTETSSKKQDYILDTSRISKDENSLHPLDLSDLSISKKMDDESESHIVPDQMQRIEEKSDFIDTLNASFKSTNKQITESNLKYNHQFTSLEDNSYDEKINYLHEIVNLAMFTAKKYLKVSTKPTDEQAETRKVSEVIEHSNMEHISSGYLNESSSSSSYDLEKLSVIQTNDSNNNNNLIYENHYICSVCYKQFPRAANLNRHIRTHTGEQPYQCPHCDRLFSISSNMQRHVRNIHSRNNLSFKDYKQYN</sequence>
<keyword evidence="4" id="KW-0862">Zinc</keyword>
<evidence type="ECO:0000259" key="8">
    <source>
        <dbReference type="PROSITE" id="PS50157"/>
    </source>
</evidence>
<dbReference type="GO" id="GO:0000981">
    <property type="term" value="F:DNA-binding transcription factor activity, RNA polymerase II-specific"/>
    <property type="evidence" value="ECO:0007669"/>
    <property type="project" value="TreeGrafter"/>
</dbReference>
<feature type="domain" description="C2H2-type" evidence="8">
    <location>
        <begin position="162"/>
        <end position="189"/>
    </location>
</feature>
<dbReference type="InterPro" id="IPR013087">
    <property type="entry name" value="Znf_C2H2_type"/>
</dbReference>
<evidence type="ECO:0000256" key="2">
    <source>
        <dbReference type="ARBA" id="ARBA00022737"/>
    </source>
</evidence>
<dbReference type="SMART" id="SM00355">
    <property type="entry name" value="ZnF_C2H2"/>
    <property type="match status" value="4"/>
</dbReference>
<dbReference type="PANTHER" id="PTHR24388:SF51">
    <property type="entry name" value="ZINC FINGER PROTEIN 281-RELATED"/>
    <property type="match status" value="1"/>
</dbReference>
<evidence type="ECO:0000256" key="5">
    <source>
        <dbReference type="ARBA" id="ARBA00023242"/>
    </source>
</evidence>
<dbReference type="Proteomes" id="UP000050795">
    <property type="component" value="Unassembled WGS sequence"/>
</dbReference>
<reference evidence="10" key="2">
    <citation type="submission" date="2023-11" db="UniProtKB">
        <authorList>
            <consortium name="WormBaseParasite"/>
        </authorList>
    </citation>
    <scope>IDENTIFICATION</scope>
</reference>
<evidence type="ECO:0000313" key="9">
    <source>
        <dbReference type="Proteomes" id="UP000050795"/>
    </source>
</evidence>
<dbReference type="FunFam" id="3.30.160.60:FF:000690">
    <property type="entry name" value="Zinc finger protein 354C"/>
    <property type="match status" value="1"/>
</dbReference>
<keyword evidence="1" id="KW-0479">Metal-binding</keyword>
<name>A0AA85K8E6_TRIRE</name>
<dbReference type="InterPro" id="IPR050527">
    <property type="entry name" value="Snail/Krueppel_Znf"/>
</dbReference>
<evidence type="ECO:0000256" key="3">
    <source>
        <dbReference type="ARBA" id="ARBA00022771"/>
    </source>
</evidence>
<evidence type="ECO:0000256" key="4">
    <source>
        <dbReference type="ARBA" id="ARBA00022833"/>
    </source>
</evidence>
<feature type="compositionally biased region" description="Basic and acidic residues" evidence="7">
    <location>
        <begin position="398"/>
        <end position="410"/>
    </location>
</feature>
<feature type="domain" description="C2H2-type" evidence="8">
    <location>
        <begin position="190"/>
        <end position="217"/>
    </location>
</feature>
<dbReference type="FunFam" id="3.30.160.60:FF:000202">
    <property type="entry name" value="Zinc finger protein 574"/>
    <property type="match status" value="1"/>
</dbReference>
<dbReference type="GO" id="GO:0008270">
    <property type="term" value="F:zinc ion binding"/>
    <property type="evidence" value="ECO:0007669"/>
    <property type="project" value="UniProtKB-KW"/>
</dbReference>
<protein>
    <recommendedName>
        <fullName evidence="8">C2H2-type domain-containing protein</fullName>
    </recommendedName>
</protein>
<dbReference type="WBParaSite" id="TREG1_70680.1">
    <property type="protein sequence ID" value="TREG1_70680.1"/>
    <property type="gene ID" value="TREG1_70680"/>
</dbReference>
<proteinExistence type="predicted"/>
<reference evidence="9" key="1">
    <citation type="submission" date="2022-06" db="EMBL/GenBank/DDBJ databases">
        <authorList>
            <person name="Berger JAMES D."/>
            <person name="Berger JAMES D."/>
        </authorList>
    </citation>
    <scope>NUCLEOTIDE SEQUENCE [LARGE SCALE GENOMIC DNA]</scope>
</reference>
<feature type="domain" description="C2H2-type" evidence="8">
    <location>
        <begin position="614"/>
        <end position="642"/>
    </location>
</feature>
<feature type="domain" description="C2H2-type" evidence="8">
    <location>
        <begin position="586"/>
        <end position="613"/>
    </location>
</feature>
<dbReference type="FunFam" id="3.30.160.60:FF:000303">
    <property type="entry name" value="Zinc finger protein 41"/>
    <property type="match status" value="1"/>
</dbReference>
<evidence type="ECO:0000313" key="10">
    <source>
        <dbReference type="WBParaSite" id="TREG1_70680.1"/>
    </source>
</evidence>
<dbReference type="AlphaFoldDB" id="A0AA85K8E6"/>
<dbReference type="Pfam" id="PF00096">
    <property type="entry name" value="zf-C2H2"/>
    <property type="match status" value="4"/>
</dbReference>
<keyword evidence="3 6" id="KW-0863">Zinc-finger</keyword>
<organism evidence="9 10">
    <name type="scientific">Trichobilharzia regenti</name>
    <name type="common">Nasal bird schistosome</name>
    <dbReference type="NCBI Taxonomy" id="157069"/>
    <lineage>
        <taxon>Eukaryota</taxon>
        <taxon>Metazoa</taxon>
        <taxon>Spiralia</taxon>
        <taxon>Lophotrochozoa</taxon>
        <taxon>Platyhelminthes</taxon>
        <taxon>Trematoda</taxon>
        <taxon>Digenea</taxon>
        <taxon>Strigeidida</taxon>
        <taxon>Schistosomatoidea</taxon>
        <taxon>Schistosomatidae</taxon>
        <taxon>Trichobilharzia</taxon>
    </lineage>
</organism>
<dbReference type="PROSITE" id="PS00028">
    <property type="entry name" value="ZINC_FINGER_C2H2_1"/>
    <property type="match status" value="4"/>
</dbReference>
<evidence type="ECO:0000256" key="6">
    <source>
        <dbReference type="PROSITE-ProRule" id="PRU00042"/>
    </source>
</evidence>
<evidence type="ECO:0000256" key="7">
    <source>
        <dbReference type="SAM" id="MobiDB-lite"/>
    </source>
</evidence>
<dbReference type="GO" id="GO:0000978">
    <property type="term" value="F:RNA polymerase II cis-regulatory region sequence-specific DNA binding"/>
    <property type="evidence" value="ECO:0007669"/>
    <property type="project" value="TreeGrafter"/>
</dbReference>
<dbReference type="Gene3D" id="3.30.160.60">
    <property type="entry name" value="Classic Zinc Finger"/>
    <property type="match status" value="4"/>
</dbReference>
<keyword evidence="5" id="KW-0539">Nucleus</keyword>
<accession>A0AA85K8E6</accession>
<dbReference type="InterPro" id="IPR036236">
    <property type="entry name" value="Znf_C2H2_sf"/>
</dbReference>
<feature type="region of interest" description="Disordered" evidence="7">
    <location>
        <begin position="390"/>
        <end position="410"/>
    </location>
</feature>
<dbReference type="GO" id="GO:0032502">
    <property type="term" value="P:developmental process"/>
    <property type="evidence" value="ECO:0007669"/>
    <property type="project" value="UniProtKB-ARBA"/>
</dbReference>
<dbReference type="PROSITE" id="PS50157">
    <property type="entry name" value="ZINC_FINGER_C2H2_2"/>
    <property type="match status" value="4"/>
</dbReference>
<dbReference type="PANTHER" id="PTHR24388">
    <property type="entry name" value="ZINC FINGER PROTEIN"/>
    <property type="match status" value="1"/>
</dbReference>
<keyword evidence="9" id="KW-1185">Reference proteome</keyword>
<evidence type="ECO:0000256" key="1">
    <source>
        <dbReference type="ARBA" id="ARBA00022723"/>
    </source>
</evidence>
<dbReference type="SUPFAM" id="SSF57667">
    <property type="entry name" value="beta-beta-alpha zinc fingers"/>
    <property type="match status" value="2"/>
</dbReference>